<feature type="compositionally biased region" description="Polar residues" evidence="1">
    <location>
        <begin position="433"/>
        <end position="459"/>
    </location>
</feature>
<feature type="compositionally biased region" description="Low complexity" evidence="1">
    <location>
        <begin position="482"/>
        <end position="503"/>
    </location>
</feature>
<feature type="compositionally biased region" description="Polar residues" evidence="1">
    <location>
        <begin position="532"/>
        <end position="546"/>
    </location>
</feature>
<feature type="compositionally biased region" description="Polar residues" evidence="1">
    <location>
        <begin position="183"/>
        <end position="263"/>
    </location>
</feature>
<feature type="compositionally biased region" description="Low complexity" evidence="1">
    <location>
        <begin position="294"/>
        <end position="311"/>
    </location>
</feature>
<name>A0A131ZE06_RHIAP</name>
<feature type="region of interest" description="Disordered" evidence="1">
    <location>
        <begin position="695"/>
        <end position="719"/>
    </location>
</feature>
<organism evidence="2">
    <name type="scientific">Rhipicephalus appendiculatus</name>
    <name type="common">Brown ear tick</name>
    <dbReference type="NCBI Taxonomy" id="34631"/>
    <lineage>
        <taxon>Eukaryota</taxon>
        <taxon>Metazoa</taxon>
        <taxon>Ecdysozoa</taxon>
        <taxon>Arthropoda</taxon>
        <taxon>Chelicerata</taxon>
        <taxon>Arachnida</taxon>
        <taxon>Acari</taxon>
        <taxon>Parasitiformes</taxon>
        <taxon>Ixodida</taxon>
        <taxon>Ixodoidea</taxon>
        <taxon>Ixodidae</taxon>
        <taxon>Rhipicephalinae</taxon>
        <taxon>Rhipicephalus</taxon>
        <taxon>Rhipicephalus</taxon>
    </lineage>
</organism>
<evidence type="ECO:0000313" key="2">
    <source>
        <dbReference type="EMBL" id="JAP88471.1"/>
    </source>
</evidence>
<dbReference type="EMBL" id="GEDV01000086">
    <property type="protein sequence ID" value="JAP88471.1"/>
    <property type="molecule type" value="Transcribed_RNA"/>
</dbReference>
<feature type="region of interest" description="Disordered" evidence="1">
    <location>
        <begin position="433"/>
        <end position="470"/>
    </location>
</feature>
<proteinExistence type="predicted"/>
<feature type="compositionally biased region" description="Polar residues" evidence="1">
    <location>
        <begin position="665"/>
        <end position="677"/>
    </location>
</feature>
<dbReference type="AlphaFoldDB" id="A0A131ZE06"/>
<feature type="region of interest" description="Disordered" evidence="1">
    <location>
        <begin position="167"/>
        <end position="318"/>
    </location>
</feature>
<reference evidence="2" key="1">
    <citation type="journal article" date="2016" name="Ticks Tick Borne Dis.">
        <title>De novo assembly and annotation of the salivary gland transcriptome of Rhipicephalus appendiculatus male and female ticks during blood feeding.</title>
        <authorList>
            <person name="de Castro M.H."/>
            <person name="de Klerk D."/>
            <person name="Pienaar R."/>
            <person name="Latif A.A."/>
            <person name="Rees D.J."/>
            <person name="Mans B.J."/>
        </authorList>
    </citation>
    <scope>NUCLEOTIDE SEQUENCE</scope>
    <source>
        <tissue evidence="2">Salivary glands</tissue>
    </source>
</reference>
<feature type="compositionally biased region" description="Basic and acidic residues" evidence="1">
    <location>
        <begin position="547"/>
        <end position="556"/>
    </location>
</feature>
<feature type="compositionally biased region" description="Polar residues" evidence="1">
    <location>
        <begin position="557"/>
        <end position="579"/>
    </location>
</feature>
<feature type="non-terminal residue" evidence="2">
    <location>
        <position position="1"/>
    </location>
</feature>
<feature type="compositionally biased region" description="Low complexity" evidence="1">
    <location>
        <begin position="695"/>
        <end position="710"/>
    </location>
</feature>
<feature type="region of interest" description="Disordered" evidence="1">
    <location>
        <begin position="482"/>
        <end position="592"/>
    </location>
</feature>
<sequence>ESNTDTTGSSNLTPESETELPQNNRSVLISTSAASATDKPSISTGTPHYYTTATHNTNIDHINNTTRASPVIRSQTISGETTEMSRRYSQMFENSSKLTNTSIGKTESAETTNATLLENTGLTSSTVTSKSSVLSLRNTTDSVFTSTSTTTSTHVVSTDTVIKHTSASTTDQTIHEDHENGTVEGSVTYSTKTATPESARTPRNNISKISSSWTEKTVTSPTNVHESDQENSSVRTSIAGATSTSGPVSAQSSQTVHIQTSASTHHEAGTYTGLSHPSTAAADESVTHENVDMTTNNSLTSTTKSSNKESTPIPAGVSHISDITSKVSNYSTEKTGTEGTATKATHNASTNVTSVTSTSAISATNEASNITNVLTTTSLAPNSTHGFTTATAIGHPSTNPPDISNEHDNNYGTRDASTVQFPSTSTQESVKFTSIGSGTTQSNNNLQSSPTMETESVETVNAPHKLHTDATTTSTIVSAASISETSNTSETVVATSSQAASSTDRAVTLTDNISPTATGKLNGRDNNDDNRATSTKRSFRTSTQESTKQKPVESHLPENSNNVSKLPTTEPSSPQTVNVTHEPITHITDSTNITAVSDAETAQNNRSALRSTYAVSSTEENSVYTGAGRSSTIATTNENVDHINNGTLTTSTDESTKMPRRHSQISENSSRLTTSSIGKAETAETTAATALENTGMTSSSVPSNTSVLSLRNTSGRVFT</sequence>
<feature type="region of interest" description="Disordered" evidence="1">
    <location>
        <begin position="641"/>
        <end position="680"/>
    </location>
</feature>
<feature type="compositionally biased region" description="Polar residues" evidence="1">
    <location>
        <begin position="509"/>
        <end position="519"/>
    </location>
</feature>
<feature type="compositionally biased region" description="Polar residues" evidence="1">
    <location>
        <begin position="641"/>
        <end position="653"/>
    </location>
</feature>
<protein>
    <submittedName>
        <fullName evidence="2">Cell surface glycoprotein</fullName>
    </submittedName>
</protein>
<feature type="non-terminal residue" evidence="2">
    <location>
        <position position="719"/>
    </location>
</feature>
<evidence type="ECO:0000256" key="1">
    <source>
        <dbReference type="SAM" id="MobiDB-lite"/>
    </source>
</evidence>
<feature type="region of interest" description="Disordered" evidence="1">
    <location>
        <begin position="1"/>
        <end position="26"/>
    </location>
</feature>
<accession>A0A131ZE06</accession>
<feature type="compositionally biased region" description="Basic and acidic residues" evidence="1">
    <location>
        <begin position="522"/>
        <end position="531"/>
    </location>
</feature>